<sequence>LVVLRGEIQHKNLWRIDLETGAERQLTDFAPDFGIRDFDISPDGREVVLERAQERSDVVLVDLP</sequence>
<accession>A0A7V8NR15</accession>
<keyword evidence="2" id="KW-1185">Reference proteome</keyword>
<dbReference type="InterPro" id="IPR011042">
    <property type="entry name" value="6-blade_b-propeller_TolB-like"/>
</dbReference>
<evidence type="ECO:0000313" key="2">
    <source>
        <dbReference type="Proteomes" id="UP000567293"/>
    </source>
</evidence>
<gene>
    <name evidence="1" type="ORF">HRJ53_13165</name>
</gene>
<protein>
    <submittedName>
        <fullName evidence="1">Uncharacterized protein</fullName>
    </submittedName>
</protein>
<dbReference type="Proteomes" id="UP000567293">
    <property type="component" value="Unassembled WGS sequence"/>
</dbReference>
<feature type="non-terminal residue" evidence="1">
    <location>
        <position position="1"/>
    </location>
</feature>
<dbReference type="SUPFAM" id="SSF69304">
    <property type="entry name" value="Tricorn protease N-terminal domain"/>
    <property type="match status" value="1"/>
</dbReference>
<reference evidence="1" key="1">
    <citation type="submission" date="2020-06" db="EMBL/GenBank/DDBJ databases">
        <title>Legume-microbial interactions unlock mineral nutrients during tropical forest succession.</title>
        <authorList>
            <person name="Epihov D.Z."/>
        </authorList>
    </citation>
    <scope>NUCLEOTIDE SEQUENCE [LARGE SCALE GENOMIC DNA]</scope>
    <source>
        <strain evidence="1">Pan2503</strain>
    </source>
</reference>
<organism evidence="1 2">
    <name type="scientific">Candidatus Acidiferrum panamense</name>
    <dbReference type="NCBI Taxonomy" id="2741543"/>
    <lineage>
        <taxon>Bacteria</taxon>
        <taxon>Pseudomonadati</taxon>
        <taxon>Acidobacteriota</taxon>
        <taxon>Terriglobia</taxon>
        <taxon>Candidatus Acidiferrales</taxon>
        <taxon>Candidatus Acidiferrum</taxon>
    </lineage>
</organism>
<comment type="caution">
    <text evidence="1">The sequence shown here is derived from an EMBL/GenBank/DDBJ whole genome shotgun (WGS) entry which is preliminary data.</text>
</comment>
<dbReference type="EMBL" id="JACDQQ010001277">
    <property type="protein sequence ID" value="MBA0085942.1"/>
    <property type="molecule type" value="Genomic_DNA"/>
</dbReference>
<name>A0A7V8NR15_9BACT</name>
<dbReference type="Gene3D" id="2.120.10.30">
    <property type="entry name" value="TolB, C-terminal domain"/>
    <property type="match status" value="1"/>
</dbReference>
<proteinExistence type="predicted"/>
<evidence type="ECO:0000313" key="1">
    <source>
        <dbReference type="EMBL" id="MBA0085942.1"/>
    </source>
</evidence>
<dbReference type="AlphaFoldDB" id="A0A7V8NR15"/>